<gene>
    <name evidence="3" type="ORF">ONB1V03_LOCUS2301</name>
</gene>
<dbReference type="GO" id="GO:1901379">
    <property type="term" value="P:regulation of potassium ion transmembrane transport"/>
    <property type="evidence" value="ECO:0007669"/>
    <property type="project" value="TreeGrafter"/>
</dbReference>
<proteinExistence type="predicted"/>
<dbReference type="GO" id="GO:0008076">
    <property type="term" value="C:voltage-gated potassium channel complex"/>
    <property type="evidence" value="ECO:0007669"/>
    <property type="project" value="TreeGrafter"/>
</dbReference>
<keyword evidence="2" id="KW-0560">Oxidoreductase</keyword>
<dbReference type="AlphaFoldDB" id="A0A7R9QCU6"/>
<evidence type="ECO:0008006" key="5">
    <source>
        <dbReference type="Google" id="ProtNLM"/>
    </source>
</evidence>
<evidence type="ECO:0000256" key="2">
    <source>
        <dbReference type="ARBA" id="ARBA00023002"/>
    </source>
</evidence>
<reference evidence="3" key="1">
    <citation type="submission" date="2020-11" db="EMBL/GenBank/DDBJ databases">
        <authorList>
            <person name="Tran Van P."/>
        </authorList>
    </citation>
    <scope>NUCLEOTIDE SEQUENCE</scope>
</reference>
<dbReference type="OrthoDB" id="1720422at2759"/>
<dbReference type="SUPFAM" id="SSF51430">
    <property type="entry name" value="NAD(P)-linked oxidoreductase"/>
    <property type="match status" value="1"/>
</dbReference>
<accession>A0A7R9QCU6</accession>
<evidence type="ECO:0000313" key="3">
    <source>
        <dbReference type="EMBL" id="CAD7639948.1"/>
    </source>
</evidence>
<dbReference type="GO" id="GO:0044325">
    <property type="term" value="F:transmembrane transporter binding"/>
    <property type="evidence" value="ECO:0007669"/>
    <property type="project" value="TreeGrafter"/>
</dbReference>
<keyword evidence="1" id="KW-0521">NADP</keyword>
<protein>
    <recommendedName>
        <fullName evidence="5">NADP-dependent oxidoreductase domain-containing protein</fullName>
    </recommendedName>
</protein>
<evidence type="ECO:0000256" key="1">
    <source>
        <dbReference type="ARBA" id="ARBA00022857"/>
    </source>
</evidence>
<dbReference type="EMBL" id="CAJPVJ010000511">
    <property type="protein sequence ID" value="CAG2162710.1"/>
    <property type="molecule type" value="Genomic_DNA"/>
</dbReference>
<name>A0A7R9QCU6_9ACAR</name>
<dbReference type="InterPro" id="IPR036812">
    <property type="entry name" value="NAD(P)_OxRdtase_dom_sf"/>
</dbReference>
<dbReference type="PANTHER" id="PTHR43150">
    <property type="entry name" value="HYPERKINETIC, ISOFORM M"/>
    <property type="match status" value="1"/>
</dbReference>
<dbReference type="Gene3D" id="3.20.20.100">
    <property type="entry name" value="NADP-dependent oxidoreductase domain"/>
    <property type="match status" value="1"/>
</dbReference>
<sequence length="154" mass="17088">MNTRNNYTLDNKDTLNDFSYMTIGGCNSPAFSATPSSPHYEIFANFAPSSFIAMKYRNLGKNGLRVPNVGFSAWNAFGNRINEQMAEELLTLAYENGVNYFDTGDGYANGKCETASLKRLQLKYIDILIINKLDGLCPMEELVSPPSKVLSICC</sequence>
<organism evidence="3">
    <name type="scientific">Oppiella nova</name>
    <dbReference type="NCBI Taxonomy" id="334625"/>
    <lineage>
        <taxon>Eukaryota</taxon>
        <taxon>Metazoa</taxon>
        <taxon>Ecdysozoa</taxon>
        <taxon>Arthropoda</taxon>
        <taxon>Chelicerata</taxon>
        <taxon>Arachnida</taxon>
        <taxon>Acari</taxon>
        <taxon>Acariformes</taxon>
        <taxon>Sarcoptiformes</taxon>
        <taxon>Oribatida</taxon>
        <taxon>Brachypylina</taxon>
        <taxon>Oppioidea</taxon>
        <taxon>Oppiidae</taxon>
        <taxon>Oppiella</taxon>
    </lineage>
</organism>
<keyword evidence="4" id="KW-1185">Reference proteome</keyword>
<dbReference type="GO" id="GO:0015459">
    <property type="term" value="F:potassium channel regulator activity"/>
    <property type="evidence" value="ECO:0007669"/>
    <property type="project" value="TreeGrafter"/>
</dbReference>
<evidence type="ECO:0000313" key="4">
    <source>
        <dbReference type="Proteomes" id="UP000728032"/>
    </source>
</evidence>
<dbReference type="PANTHER" id="PTHR43150:SF2">
    <property type="entry name" value="HYPERKINETIC, ISOFORM M"/>
    <property type="match status" value="1"/>
</dbReference>
<dbReference type="GO" id="GO:0016491">
    <property type="term" value="F:oxidoreductase activity"/>
    <property type="evidence" value="ECO:0007669"/>
    <property type="project" value="UniProtKB-KW"/>
</dbReference>
<dbReference type="EMBL" id="OC915336">
    <property type="protein sequence ID" value="CAD7639948.1"/>
    <property type="molecule type" value="Genomic_DNA"/>
</dbReference>
<dbReference type="Proteomes" id="UP000728032">
    <property type="component" value="Unassembled WGS sequence"/>
</dbReference>
<dbReference type="InterPro" id="IPR005399">
    <property type="entry name" value="K_chnl_volt-dep_bsu_KCNAB-rel"/>
</dbReference>